<protein>
    <submittedName>
        <fullName evidence="1">Transcriptional regulator</fullName>
    </submittedName>
</protein>
<dbReference type="PANTHER" id="PTHR40455">
    <property type="entry name" value="ANTITOXIN HIGA"/>
    <property type="match status" value="1"/>
</dbReference>
<sequence>MDFAAVKIQAKDLFTQASFITEIRNDTDYENALALLEELLEDYDDYRTLIGILTNTIEAWENVSPEFTAFNQRVAQLDDGVAVLRTLMDQYQLKADDLKNEIGGKSLVSMILNGSRNMTREHIQALSLRFNLNPSVFFRTASAPVTLHLVTT</sequence>
<gene>
    <name evidence="1" type="ORF">BWK73_20625</name>
</gene>
<accession>A0A1Y1QNU9</accession>
<dbReference type="Proteomes" id="UP000192491">
    <property type="component" value="Unassembled WGS sequence"/>
</dbReference>
<proteinExistence type="predicted"/>
<dbReference type="PANTHER" id="PTHR40455:SF1">
    <property type="entry name" value="ANTITOXIN HIGA"/>
    <property type="match status" value="1"/>
</dbReference>
<dbReference type="AlphaFoldDB" id="A0A1Y1QNU9"/>
<evidence type="ECO:0000313" key="1">
    <source>
        <dbReference type="EMBL" id="OQX10300.1"/>
    </source>
</evidence>
<organism evidence="1 2">
    <name type="scientific">Thiothrix lacustris</name>
    <dbReference type="NCBI Taxonomy" id="525917"/>
    <lineage>
        <taxon>Bacteria</taxon>
        <taxon>Pseudomonadati</taxon>
        <taxon>Pseudomonadota</taxon>
        <taxon>Gammaproteobacteria</taxon>
        <taxon>Thiotrichales</taxon>
        <taxon>Thiotrichaceae</taxon>
        <taxon>Thiothrix</taxon>
    </lineage>
</organism>
<reference evidence="1 2" key="1">
    <citation type="submission" date="2017-01" db="EMBL/GenBank/DDBJ databases">
        <title>Novel large sulfur bacteria in the metagenomes of groundwater-fed chemosynthetic microbial mats in the Lake Huron basin.</title>
        <authorList>
            <person name="Sharrar A.M."/>
            <person name="Flood B.E."/>
            <person name="Bailey J.V."/>
            <person name="Jones D.S."/>
            <person name="Biddanda B."/>
            <person name="Ruberg S.A."/>
            <person name="Marcus D.N."/>
            <person name="Dick G.J."/>
        </authorList>
    </citation>
    <scope>NUCLEOTIDE SEQUENCE [LARGE SCALE GENOMIC DNA]</scope>
    <source>
        <strain evidence="1">A8</strain>
    </source>
</reference>
<comment type="caution">
    <text evidence="1">The sequence shown here is derived from an EMBL/GenBank/DDBJ whole genome shotgun (WGS) entry which is preliminary data.</text>
</comment>
<dbReference type="GO" id="GO:0001046">
    <property type="term" value="F:core promoter sequence-specific DNA binding"/>
    <property type="evidence" value="ECO:0007669"/>
    <property type="project" value="TreeGrafter"/>
</dbReference>
<dbReference type="EMBL" id="MTEJ01000116">
    <property type="protein sequence ID" value="OQX10300.1"/>
    <property type="molecule type" value="Genomic_DNA"/>
</dbReference>
<dbReference type="InterPro" id="IPR039060">
    <property type="entry name" value="Antitox_HigA"/>
</dbReference>
<evidence type="ECO:0000313" key="2">
    <source>
        <dbReference type="Proteomes" id="UP000192491"/>
    </source>
</evidence>
<name>A0A1Y1QNU9_9GAMM</name>
<dbReference type="GO" id="GO:0006355">
    <property type="term" value="P:regulation of DNA-templated transcription"/>
    <property type="evidence" value="ECO:0007669"/>
    <property type="project" value="InterPro"/>
</dbReference>